<evidence type="ECO:0000256" key="10">
    <source>
        <dbReference type="ARBA" id="ARBA00043668"/>
    </source>
</evidence>
<dbReference type="EC" id="3.1.3.80" evidence="3"/>
<dbReference type="InterPro" id="IPR029033">
    <property type="entry name" value="His_PPase_superfam"/>
</dbReference>
<evidence type="ECO:0000256" key="2">
    <source>
        <dbReference type="ARBA" id="ARBA00008422"/>
    </source>
</evidence>
<dbReference type="PANTHER" id="PTHR20963">
    <property type="entry name" value="MULTIPLE INOSITOL POLYPHOSPHATE PHOSPHATASE-RELATED"/>
    <property type="match status" value="1"/>
</dbReference>
<keyword evidence="17" id="KW-1185">Reference proteome</keyword>
<dbReference type="InterPro" id="IPR000560">
    <property type="entry name" value="His_Pase_clade-2"/>
</dbReference>
<keyword evidence="8" id="KW-0472">Membrane</keyword>
<feature type="region of interest" description="Disordered" evidence="14">
    <location>
        <begin position="27"/>
        <end position="63"/>
    </location>
</feature>
<protein>
    <recommendedName>
        <fullName evidence="5">Multiple inositol polyphosphate phosphatase 1</fullName>
        <ecNumber evidence="4">3.1.3.62</ecNumber>
        <ecNumber evidence="3">3.1.3.80</ecNumber>
    </recommendedName>
    <alternativeName>
        <fullName evidence="9">2,3-bisphosphoglycerate 3-phosphatase</fullName>
    </alternativeName>
</protein>
<gene>
    <name evidence="16" type="ORF">OG469_33070</name>
</gene>
<sequence length="471" mass="50179">MKPSAAISATLSVALAATVLLAGGPASAQGRHGGGHPDGESYPYGTKTPYEPQGRPKQYERAPKGYLPVFTENVARHGSRAMTDSEDGDLVLAVLGAAEQRGALTRLGAGLAPQVRTLLGAASAVGYGNLAGRGVREHRETALRMEQRLPELFRTIAAEHEPVVVETSGVARTVASADAFTSGLTEGQPSLAGLIKAPVTDKNLLYFHKQPQNADYQAYLAHDPDLAAVLAGIEGGPRTEQAARHVAERLLDAEFVTSMSAEDRIAFARALHQLYSSAPDLAEEAPTVDLDPYLTSRDAQWFAYLDDAEEFYQKGPGFAGRTITYRMAQPLLDDLFAAVEAKAAGTGHDGAVLRFTHAEEIEPLAALMGLPGSTEPAAPDEPYSYRNDEWRGGQVSPMAANVQWDLYAGGPGRDGAGKGGAGKGVAGKSPAFLVRMLYNEQETAFKSSCRPIAKGSYFYDLDELRRCFGRA</sequence>
<evidence type="ECO:0000256" key="7">
    <source>
        <dbReference type="ARBA" id="ARBA00022801"/>
    </source>
</evidence>
<evidence type="ECO:0000313" key="17">
    <source>
        <dbReference type="Proteomes" id="UP001432014"/>
    </source>
</evidence>
<dbReference type="EC" id="3.1.3.62" evidence="4"/>
<evidence type="ECO:0000256" key="14">
    <source>
        <dbReference type="SAM" id="MobiDB-lite"/>
    </source>
</evidence>
<dbReference type="PANTHER" id="PTHR20963:SF8">
    <property type="entry name" value="MULTIPLE INOSITOL POLYPHOSPHATE PHOSPHATASE 1"/>
    <property type="match status" value="1"/>
</dbReference>
<accession>A0ABZ1WG72</accession>
<name>A0ABZ1WG72_9ACTN</name>
<reference evidence="16 17" key="1">
    <citation type="submission" date="2022-10" db="EMBL/GenBank/DDBJ databases">
        <title>The complete genomes of actinobacterial strains from the NBC collection.</title>
        <authorList>
            <person name="Joergensen T.S."/>
            <person name="Alvarez Arevalo M."/>
            <person name="Sterndorff E.B."/>
            <person name="Faurdal D."/>
            <person name="Vuksanovic O."/>
            <person name="Mourched A.-S."/>
            <person name="Charusanti P."/>
            <person name="Shaw S."/>
            <person name="Blin K."/>
            <person name="Weber T."/>
        </authorList>
    </citation>
    <scope>NUCLEOTIDE SEQUENCE [LARGE SCALE GENOMIC DNA]</scope>
    <source>
        <strain evidence="16 17">NBC_01247</strain>
    </source>
</reference>
<feature type="chain" id="PRO_5045112994" description="Multiple inositol polyphosphate phosphatase 1" evidence="15">
    <location>
        <begin position="29"/>
        <end position="471"/>
    </location>
</feature>
<evidence type="ECO:0000256" key="11">
    <source>
        <dbReference type="ARBA" id="ARBA00043671"/>
    </source>
</evidence>
<evidence type="ECO:0000256" key="8">
    <source>
        <dbReference type="ARBA" id="ARBA00023136"/>
    </source>
</evidence>
<evidence type="ECO:0000256" key="1">
    <source>
        <dbReference type="ARBA" id="ARBA00004370"/>
    </source>
</evidence>
<dbReference type="Gene3D" id="3.40.50.1240">
    <property type="entry name" value="Phosphoglycerate mutase-like"/>
    <property type="match status" value="1"/>
</dbReference>
<comment type="similarity">
    <text evidence="2">Belongs to the histidine acid phosphatase family. MINPP1 subfamily.</text>
</comment>
<comment type="catalytic activity">
    <reaction evidence="13">
        <text>(2R)-2,3-bisphosphoglycerate + H2O = (2R)-2-phosphoglycerate + phosphate</text>
        <dbReference type="Rhea" id="RHEA:27381"/>
        <dbReference type="ChEBI" id="CHEBI:15377"/>
        <dbReference type="ChEBI" id="CHEBI:43474"/>
        <dbReference type="ChEBI" id="CHEBI:58248"/>
        <dbReference type="ChEBI" id="CHEBI:58289"/>
        <dbReference type="EC" id="3.1.3.80"/>
    </reaction>
    <physiologicalReaction direction="left-to-right" evidence="13">
        <dbReference type="Rhea" id="RHEA:27382"/>
    </physiologicalReaction>
</comment>
<evidence type="ECO:0000313" key="16">
    <source>
        <dbReference type="EMBL" id="WUS59905.1"/>
    </source>
</evidence>
<evidence type="ECO:0000256" key="12">
    <source>
        <dbReference type="ARBA" id="ARBA00043691"/>
    </source>
</evidence>
<comment type="catalytic activity">
    <reaction evidence="11">
        <text>1D-myo-inositol 1,2,4,5,6-pentakisphosphate + H2O = 1D-myo-inositol 1,2,5,6-tetrakisphosphate + phosphate</text>
        <dbReference type="Rhea" id="RHEA:77115"/>
        <dbReference type="ChEBI" id="CHEBI:15377"/>
        <dbReference type="ChEBI" id="CHEBI:43474"/>
        <dbReference type="ChEBI" id="CHEBI:57798"/>
        <dbReference type="ChEBI" id="CHEBI:195535"/>
        <dbReference type="EC" id="3.1.3.62"/>
    </reaction>
    <physiologicalReaction direction="left-to-right" evidence="11">
        <dbReference type="Rhea" id="RHEA:77116"/>
    </physiologicalReaction>
</comment>
<evidence type="ECO:0000256" key="15">
    <source>
        <dbReference type="SAM" id="SignalP"/>
    </source>
</evidence>
<dbReference type="Pfam" id="PF00328">
    <property type="entry name" value="His_Phos_2"/>
    <property type="match status" value="1"/>
</dbReference>
<dbReference type="CDD" id="cd07061">
    <property type="entry name" value="HP_HAP_like"/>
    <property type="match status" value="1"/>
</dbReference>
<dbReference type="Proteomes" id="UP001432014">
    <property type="component" value="Chromosome"/>
</dbReference>
<dbReference type="SUPFAM" id="SSF53254">
    <property type="entry name" value="Phosphoglycerate mutase-like"/>
    <property type="match status" value="1"/>
</dbReference>
<feature type="signal peptide" evidence="15">
    <location>
        <begin position="1"/>
        <end position="28"/>
    </location>
</feature>
<evidence type="ECO:0000256" key="6">
    <source>
        <dbReference type="ARBA" id="ARBA00022729"/>
    </source>
</evidence>
<organism evidence="16 17">
    <name type="scientific">Kitasatospora herbaricolor</name>
    <dbReference type="NCBI Taxonomy" id="68217"/>
    <lineage>
        <taxon>Bacteria</taxon>
        <taxon>Bacillati</taxon>
        <taxon>Actinomycetota</taxon>
        <taxon>Actinomycetes</taxon>
        <taxon>Kitasatosporales</taxon>
        <taxon>Streptomycetaceae</taxon>
        <taxon>Kitasatospora</taxon>
    </lineage>
</organism>
<evidence type="ECO:0000256" key="13">
    <source>
        <dbReference type="ARBA" id="ARBA00043832"/>
    </source>
</evidence>
<dbReference type="EMBL" id="CP108482">
    <property type="protein sequence ID" value="WUS59905.1"/>
    <property type="molecule type" value="Genomic_DNA"/>
</dbReference>
<evidence type="ECO:0000256" key="5">
    <source>
        <dbReference type="ARBA" id="ARBA00018097"/>
    </source>
</evidence>
<evidence type="ECO:0000256" key="9">
    <source>
        <dbReference type="ARBA" id="ARBA00031642"/>
    </source>
</evidence>
<proteinExistence type="inferred from homology"/>
<comment type="subcellular location">
    <subcellularLocation>
        <location evidence="1">Membrane</location>
    </subcellularLocation>
</comment>
<comment type="catalytic activity">
    <reaction evidence="12">
        <text>1D-myo-inositol hexakisphosphate + H2O = 1D-myo-inositol 1,2,4,5,6-pentakisphosphate + phosphate</text>
        <dbReference type="Rhea" id="RHEA:16989"/>
        <dbReference type="ChEBI" id="CHEBI:15377"/>
        <dbReference type="ChEBI" id="CHEBI:43474"/>
        <dbReference type="ChEBI" id="CHEBI:57798"/>
        <dbReference type="ChEBI" id="CHEBI:58130"/>
        <dbReference type="EC" id="3.1.3.62"/>
    </reaction>
    <physiologicalReaction direction="left-to-right" evidence="12">
        <dbReference type="Rhea" id="RHEA:16990"/>
    </physiologicalReaction>
</comment>
<keyword evidence="6 15" id="KW-0732">Signal</keyword>
<comment type="catalytic activity">
    <reaction evidence="10">
        <text>1D-myo-inositol 1,2,5,6-tetrakisphosphate + H2O = 1D-myo-inositol 1,2,6-trisphosphate + phosphate</text>
        <dbReference type="Rhea" id="RHEA:77119"/>
        <dbReference type="ChEBI" id="CHEBI:15377"/>
        <dbReference type="ChEBI" id="CHEBI:43474"/>
        <dbReference type="ChEBI" id="CHEBI:195535"/>
        <dbReference type="ChEBI" id="CHEBI:195537"/>
        <dbReference type="EC" id="3.1.3.62"/>
    </reaction>
    <physiologicalReaction direction="left-to-right" evidence="10">
        <dbReference type="Rhea" id="RHEA:77120"/>
    </physiologicalReaction>
</comment>
<evidence type="ECO:0000256" key="4">
    <source>
        <dbReference type="ARBA" id="ARBA00013040"/>
    </source>
</evidence>
<evidence type="ECO:0000256" key="3">
    <source>
        <dbReference type="ARBA" id="ARBA00012976"/>
    </source>
</evidence>
<keyword evidence="7" id="KW-0378">Hydrolase</keyword>
<dbReference type="RefSeq" id="WP_329493995.1">
    <property type="nucleotide sequence ID" value="NZ_CP108460.1"/>
</dbReference>